<organism evidence="5 6">
    <name type="scientific">Sulfobacillus benefaciens</name>
    <dbReference type="NCBI Taxonomy" id="453960"/>
    <lineage>
        <taxon>Bacteria</taxon>
        <taxon>Bacillati</taxon>
        <taxon>Bacillota</taxon>
        <taxon>Clostridia</taxon>
        <taxon>Eubacteriales</taxon>
        <taxon>Clostridiales Family XVII. Incertae Sedis</taxon>
        <taxon>Sulfobacillus</taxon>
    </lineage>
</organism>
<dbReference type="PANTHER" id="PTHR38445">
    <property type="entry name" value="HTH-TYPE TRANSCRIPTIONAL REPRESSOR YTRA"/>
    <property type="match status" value="1"/>
</dbReference>
<keyword evidence="1" id="KW-0805">Transcription regulation</keyword>
<evidence type="ECO:0000256" key="1">
    <source>
        <dbReference type="ARBA" id="ARBA00023015"/>
    </source>
</evidence>
<dbReference type="PANTHER" id="PTHR38445:SF9">
    <property type="entry name" value="HTH-TYPE TRANSCRIPTIONAL REPRESSOR YTRA"/>
    <property type="match status" value="1"/>
</dbReference>
<sequence length="133" mass="15556">MWFRVNPRLPTPIYQQVVDGFKEAIVKGFVKQGDRIPSVRELATLMTLNHNTVAKAYQQLEREHVFEIIQGRGTFVAEFKPPSDSDRDRRLAKIVEMMQQIYIEGHYVQLSEDDLMSLFRETIRKWETGGKDV</sequence>
<dbReference type="GO" id="GO:0003700">
    <property type="term" value="F:DNA-binding transcription factor activity"/>
    <property type="evidence" value="ECO:0007669"/>
    <property type="project" value="InterPro"/>
</dbReference>
<name>A0A2T2XF55_9FIRM</name>
<dbReference type="Proteomes" id="UP000242972">
    <property type="component" value="Unassembled WGS sequence"/>
</dbReference>
<dbReference type="AlphaFoldDB" id="A0A2T2XF55"/>
<evidence type="ECO:0000313" key="5">
    <source>
        <dbReference type="EMBL" id="PSR33052.1"/>
    </source>
</evidence>
<reference evidence="5 6" key="1">
    <citation type="journal article" date="2014" name="BMC Genomics">
        <title>Comparison of environmental and isolate Sulfobacillus genomes reveals diverse carbon, sulfur, nitrogen, and hydrogen metabolisms.</title>
        <authorList>
            <person name="Justice N.B."/>
            <person name="Norman A."/>
            <person name="Brown C.T."/>
            <person name="Singh A."/>
            <person name="Thomas B.C."/>
            <person name="Banfield J.F."/>
        </authorList>
    </citation>
    <scope>NUCLEOTIDE SEQUENCE [LARGE SCALE GENOMIC DNA]</scope>
    <source>
        <strain evidence="5">AMDSBA4</strain>
    </source>
</reference>
<dbReference type="SUPFAM" id="SSF46785">
    <property type="entry name" value="Winged helix' DNA-binding domain"/>
    <property type="match status" value="1"/>
</dbReference>
<feature type="domain" description="HTH gntR-type" evidence="4">
    <location>
        <begin position="11"/>
        <end position="79"/>
    </location>
</feature>
<dbReference type="PROSITE" id="PS50949">
    <property type="entry name" value="HTH_GNTR"/>
    <property type="match status" value="1"/>
</dbReference>
<evidence type="ECO:0000313" key="6">
    <source>
        <dbReference type="Proteomes" id="UP000242972"/>
    </source>
</evidence>
<evidence type="ECO:0000259" key="4">
    <source>
        <dbReference type="PROSITE" id="PS50949"/>
    </source>
</evidence>
<dbReference type="Pfam" id="PF00392">
    <property type="entry name" value="GntR"/>
    <property type="match status" value="1"/>
</dbReference>
<dbReference type="InterPro" id="IPR036388">
    <property type="entry name" value="WH-like_DNA-bd_sf"/>
</dbReference>
<evidence type="ECO:0000256" key="3">
    <source>
        <dbReference type="ARBA" id="ARBA00023163"/>
    </source>
</evidence>
<protein>
    <submittedName>
        <fullName evidence="5">GntR family transcriptional regulator</fullName>
    </submittedName>
</protein>
<dbReference type="InterPro" id="IPR000524">
    <property type="entry name" value="Tscrpt_reg_HTH_GntR"/>
</dbReference>
<keyword evidence="2" id="KW-0238">DNA-binding</keyword>
<gene>
    <name evidence="5" type="ORF">C7B46_11665</name>
</gene>
<comment type="caution">
    <text evidence="5">The sequence shown here is derived from an EMBL/GenBank/DDBJ whole genome shotgun (WGS) entry which is preliminary data.</text>
</comment>
<dbReference type="SMART" id="SM00345">
    <property type="entry name" value="HTH_GNTR"/>
    <property type="match status" value="1"/>
</dbReference>
<evidence type="ECO:0000256" key="2">
    <source>
        <dbReference type="ARBA" id="ARBA00023125"/>
    </source>
</evidence>
<dbReference type="CDD" id="cd07377">
    <property type="entry name" value="WHTH_GntR"/>
    <property type="match status" value="1"/>
</dbReference>
<dbReference type="Gene3D" id="1.10.10.10">
    <property type="entry name" value="Winged helix-like DNA-binding domain superfamily/Winged helix DNA-binding domain"/>
    <property type="match status" value="1"/>
</dbReference>
<dbReference type="EMBL" id="PXYW01000028">
    <property type="protein sequence ID" value="PSR33052.1"/>
    <property type="molecule type" value="Genomic_DNA"/>
</dbReference>
<keyword evidence="3" id="KW-0804">Transcription</keyword>
<proteinExistence type="predicted"/>
<dbReference type="GO" id="GO:0003677">
    <property type="term" value="F:DNA binding"/>
    <property type="evidence" value="ECO:0007669"/>
    <property type="project" value="UniProtKB-KW"/>
</dbReference>
<accession>A0A2T2XF55</accession>
<dbReference type="InterPro" id="IPR036390">
    <property type="entry name" value="WH_DNA-bd_sf"/>
</dbReference>